<evidence type="ECO:0000256" key="7">
    <source>
        <dbReference type="ARBA" id="ARBA00023204"/>
    </source>
</evidence>
<organism evidence="9">
    <name type="scientific">Myoviridae sp. ctCo31</name>
    <dbReference type="NCBI Taxonomy" id="2825053"/>
    <lineage>
        <taxon>Viruses</taxon>
        <taxon>Duplodnaviria</taxon>
        <taxon>Heunggongvirae</taxon>
        <taxon>Uroviricota</taxon>
        <taxon>Caudoviricetes</taxon>
    </lineage>
</organism>
<dbReference type="PANTHER" id="PTHR47810:SF1">
    <property type="entry name" value="DNA LIGASE B"/>
    <property type="match status" value="1"/>
</dbReference>
<accession>A0A8S5UM52</accession>
<comment type="similarity">
    <text evidence="2">Belongs to the ATP-dependent DNA ligase family.</text>
</comment>
<dbReference type="PANTHER" id="PTHR47810">
    <property type="entry name" value="DNA LIGASE"/>
    <property type="match status" value="1"/>
</dbReference>
<dbReference type="EMBL" id="BK016109">
    <property type="protein sequence ID" value="DAF95490.1"/>
    <property type="molecule type" value="Genomic_DNA"/>
</dbReference>
<keyword evidence="6" id="KW-0227">DNA damage</keyword>
<keyword evidence="5" id="KW-0235">DNA replication</keyword>
<dbReference type="GO" id="GO:0003910">
    <property type="term" value="F:DNA ligase (ATP) activity"/>
    <property type="evidence" value="ECO:0007669"/>
    <property type="project" value="InterPro"/>
</dbReference>
<reference evidence="9" key="1">
    <citation type="journal article" date="2021" name="Proc. Natl. Acad. Sci. U.S.A.">
        <title>A Catalog of Tens of Thousands of Viruses from Human Metagenomes Reveals Hidden Associations with Chronic Diseases.</title>
        <authorList>
            <person name="Tisza M.J."/>
            <person name="Buck C.B."/>
        </authorList>
    </citation>
    <scope>NUCLEOTIDE SEQUENCE</scope>
    <source>
        <strain evidence="9">CtCo31</strain>
    </source>
</reference>
<dbReference type="GO" id="GO:0005524">
    <property type="term" value="F:ATP binding"/>
    <property type="evidence" value="ECO:0007669"/>
    <property type="project" value="InterPro"/>
</dbReference>
<evidence type="ECO:0000256" key="5">
    <source>
        <dbReference type="ARBA" id="ARBA00022705"/>
    </source>
</evidence>
<evidence type="ECO:0000259" key="8">
    <source>
        <dbReference type="Pfam" id="PF01068"/>
    </source>
</evidence>
<name>A0A8S5UM52_9CAUD</name>
<evidence type="ECO:0000256" key="3">
    <source>
        <dbReference type="ARBA" id="ARBA00013308"/>
    </source>
</evidence>
<dbReference type="InterPro" id="IPR012340">
    <property type="entry name" value="NA-bd_OB-fold"/>
</dbReference>
<protein>
    <recommendedName>
        <fullName evidence="3">DNA ligase</fullName>
    </recommendedName>
</protein>
<dbReference type="Gene3D" id="3.30.470.30">
    <property type="entry name" value="DNA ligase/mRNA capping enzyme"/>
    <property type="match status" value="1"/>
</dbReference>
<dbReference type="SUPFAM" id="SSF50249">
    <property type="entry name" value="Nucleic acid-binding proteins"/>
    <property type="match status" value="1"/>
</dbReference>
<dbReference type="GO" id="GO:0006310">
    <property type="term" value="P:DNA recombination"/>
    <property type="evidence" value="ECO:0007669"/>
    <property type="project" value="InterPro"/>
</dbReference>
<dbReference type="GO" id="GO:0006260">
    <property type="term" value="P:DNA replication"/>
    <property type="evidence" value="ECO:0007669"/>
    <property type="project" value="UniProtKB-KW"/>
</dbReference>
<dbReference type="Pfam" id="PF01068">
    <property type="entry name" value="DNA_ligase_A_M"/>
    <property type="match status" value="1"/>
</dbReference>
<dbReference type="InterPro" id="IPR050326">
    <property type="entry name" value="NAD_dep_DNA_ligaseB"/>
</dbReference>
<comment type="cofactor">
    <cofactor evidence="1">
        <name>a divalent metal cation</name>
        <dbReference type="ChEBI" id="CHEBI:60240"/>
    </cofactor>
</comment>
<dbReference type="SUPFAM" id="SSF56091">
    <property type="entry name" value="DNA ligase/mRNA capping enzyme, catalytic domain"/>
    <property type="match status" value="1"/>
</dbReference>
<dbReference type="InterPro" id="IPR012310">
    <property type="entry name" value="DNA_ligase_ATP-dep_cent"/>
</dbReference>
<dbReference type="Gene3D" id="2.40.50.140">
    <property type="entry name" value="Nucleic acid-binding proteins"/>
    <property type="match status" value="1"/>
</dbReference>
<evidence type="ECO:0000256" key="2">
    <source>
        <dbReference type="ARBA" id="ARBA00007572"/>
    </source>
</evidence>
<keyword evidence="7" id="KW-0234">DNA repair</keyword>
<keyword evidence="4 9" id="KW-0436">Ligase</keyword>
<feature type="domain" description="ATP-dependent DNA ligase family profile" evidence="8">
    <location>
        <begin position="138"/>
        <end position="340"/>
    </location>
</feature>
<evidence type="ECO:0000256" key="6">
    <source>
        <dbReference type="ARBA" id="ARBA00022763"/>
    </source>
</evidence>
<evidence type="ECO:0000256" key="4">
    <source>
        <dbReference type="ARBA" id="ARBA00022598"/>
    </source>
</evidence>
<sequence length="451" mass="51461">MVNKLLKDLRSTTKSSEKIKLLKEFKDQELLKKILAYTYDNVTYTYGIKKIPETADVFGLDAERLPCSNLISLLDRLVDRTYTGNAAIEYVSYIMSSAKISGYSDLMKCILSRDLNAGVNEGLVEKIFPGIIKKPKVMLVSAFDQKKIDKNIRFPAIAQLKVDGARAILIKENQDIKILTRSGNEYLGLDHIKNVLKNISGNFVLDGEIIYNPSENKCQNSLSTSPEERQLSNGIVNKSIQGTILPEESKHLQYVVWDFIELDEYQKESNATMYFERFNKLDDVIDNFNIIKVDNYIVKSLQETKDLYQKYRAAGYEGIILKNQFMRWVNKRSQDAFKFKDEFDVDLKIVGYELHSKQPNKIGALLVESDDGLIKVSVGSGFKDSNTDDLMDRSGAYKAAMNNELIGKIVTVKCNSIIKSKDKEEYSLFLPRITCFRFDKTDTNLLSDFKD</sequence>
<dbReference type="GO" id="GO:0006281">
    <property type="term" value="P:DNA repair"/>
    <property type="evidence" value="ECO:0007669"/>
    <property type="project" value="UniProtKB-KW"/>
</dbReference>
<proteinExistence type="inferred from homology"/>
<evidence type="ECO:0000313" key="9">
    <source>
        <dbReference type="EMBL" id="DAF95490.1"/>
    </source>
</evidence>
<evidence type="ECO:0000256" key="1">
    <source>
        <dbReference type="ARBA" id="ARBA00001968"/>
    </source>
</evidence>